<feature type="region of interest" description="Disordered" evidence="1">
    <location>
        <begin position="332"/>
        <end position="356"/>
    </location>
</feature>
<keyword evidence="3" id="KW-0378">Hydrolase</keyword>
<feature type="compositionally biased region" description="Basic and acidic residues" evidence="1">
    <location>
        <begin position="1"/>
        <end position="11"/>
    </location>
</feature>
<protein>
    <submittedName>
        <fullName evidence="3">ATP-dependent DNA helicase Q5</fullName>
    </submittedName>
</protein>
<evidence type="ECO:0000313" key="4">
    <source>
        <dbReference type="Proteomes" id="UP000693942"/>
    </source>
</evidence>
<dbReference type="GO" id="GO:0043138">
    <property type="term" value="F:3'-5' DNA helicase activity"/>
    <property type="evidence" value="ECO:0007669"/>
    <property type="project" value="TreeGrafter"/>
</dbReference>
<dbReference type="GO" id="GO:0005524">
    <property type="term" value="F:ATP binding"/>
    <property type="evidence" value="ECO:0007669"/>
    <property type="project" value="InterPro"/>
</dbReference>
<feature type="domain" description="Helicase ATP-binding" evidence="2">
    <location>
        <begin position="888"/>
        <end position="1035"/>
    </location>
</feature>
<proteinExistence type="predicted"/>
<gene>
    <name evidence="3" type="primary">RECQL5-1</name>
    <name evidence="3" type="ORF">Forpi1262_v016356</name>
</gene>
<name>A0A8J5PII6_FUSOX</name>
<feature type="region of interest" description="Disordered" evidence="1">
    <location>
        <begin position="647"/>
        <end position="684"/>
    </location>
</feature>
<dbReference type="PANTHER" id="PTHR13710">
    <property type="entry name" value="DNA HELICASE RECQ FAMILY MEMBER"/>
    <property type="match status" value="1"/>
</dbReference>
<keyword evidence="3" id="KW-0347">Helicase</keyword>
<dbReference type="GO" id="GO:0005694">
    <property type="term" value="C:chromosome"/>
    <property type="evidence" value="ECO:0007669"/>
    <property type="project" value="TreeGrafter"/>
</dbReference>
<feature type="compositionally biased region" description="Acidic residues" evidence="1">
    <location>
        <begin position="347"/>
        <end position="356"/>
    </location>
</feature>
<dbReference type="Proteomes" id="UP000693942">
    <property type="component" value="Unassembled WGS sequence"/>
</dbReference>
<dbReference type="AlphaFoldDB" id="A0A8J5PII6"/>
<dbReference type="GO" id="GO:0003676">
    <property type="term" value="F:nucleic acid binding"/>
    <property type="evidence" value="ECO:0007669"/>
    <property type="project" value="InterPro"/>
</dbReference>
<feature type="compositionally biased region" description="Basic residues" evidence="1">
    <location>
        <begin position="1099"/>
        <end position="1108"/>
    </location>
</feature>
<feature type="compositionally biased region" description="Basic and acidic residues" evidence="1">
    <location>
        <begin position="332"/>
        <end position="346"/>
    </location>
</feature>
<reference evidence="3" key="1">
    <citation type="submission" date="2021-04" db="EMBL/GenBank/DDBJ databases">
        <title>First draft genome resource for Brassicaceae pathogens Fusarium oxysporum f. sp. raphani and Fusarium oxysporum f. sp. rapae.</title>
        <authorList>
            <person name="Asai S."/>
        </authorList>
    </citation>
    <scope>NUCLEOTIDE SEQUENCE</scope>
    <source>
        <strain evidence="3">Tf1262</strain>
    </source>
</reference>
<dbReference type="EMBL" id="JAELUR010000018">
    <property type="protein sequence ID" value="KAG7420478.1"/>
    <property type="molecule type" value="Genomic_DNA"/>
</dbReference>
<accession>A0A8J5PII6</accession>
<keyword evidence="3" id="KW-0547">Nucleotide-binding</keyword>
<feature type="region of interest" description="Disordered" evidence="1">
    <location>
        <begin position="1"/>
        <end position="25"/>
    </location>
</feature>
<dbReference type="GO" id="GO:0000724">
    <property type="term" value="P:double-strand break repair via homologous recombination"/>
    <property type="evidence" value="ECO:0007669"/>
    <property type="project" value="TreeGrafter"/>
</dbReference>
<dbReference type="PROSITE" id="PS51192">
    <property type="entry name" value="HELICASE_ATP_BIND_1"/>
    <property type="match status" value="1"/>
</dbReference>
<feature type="region of interest" description="Disordered" evidence="1">
    <location>
        <begin position="1049"/>
        <end position="1158"/>
    </location>
</feature>
<evidence type="ECO:0000259" key="2">
    <source>
        <dbReference type="PROSITE" id="PS51192"/>
    </source>
</evidence>
<dbReference type="PANTHER" id="PTHR13710:SF154">
    <property type="entry name" value="RECQ HELICASE, PUTATIVE (AFU_ORTHOLOGUE AFUA_6G14720)-RELATED"/>
    <property type="match status" value="1"/>
</dbReference>
<dbReference type="Pfam" id="PF00270">
    <property type="entry name" value="DEAD"/>
    <property type="match status" value="1"/>
</dbReference>
<evidence type="ECO:0000313" key="3">
    <source>
        <dbReference type="EMBL" id="KAG7420478.1"/>
    </source>
</evidence>
<organism evidence="3 4">
    <name type="scientific">Fusarium oxysporum f. sp. raphani</name>
    <dbReference type="NCBI Taxonomy" id="96318"/>
    <lineage>
        <taxon>Eukaryota</taxon>
        <taxon>Fungi</taxon>
        <taxon>Dikarya</taxon>
        <taxon>Ascomycota</taxon>
        <taxon>Pezizomycotina</taxon>
        <taxon>Sordariomycetes</taxon>
        <taxon>Hypocreomycetidae</taxon>
        <taxon>Hypocreales</taxon>
        <taxon>Nectriaceae</taxon>
        <taxon>Fusarium</taxon>
        <taxon>Fusarium oxysporum species complex</taxon>
    </lineage>
</organism>
<comment type="caution">
    <text evidence="3">The sequence shown here is derived from an EMBL/GenBank/DDBJ whole genome shotgun (WGS) entry which is preliminary data.</text>
</comment>
<dbReference type="GO" id="GO:0009378">
    <property type="term" value="F:four-way junction helicase activity"/>
    <property type="evidence" value="ECO:0007669"/>
    <property type="project" value="TreeGrafter"/>
</dbReference>
<dbReference type="SMART" id="SM00487">
    <property type="entry name" value="DEXDc"/>
    <property type="match status" value="1"/>
</dbReference>
<dbReference type="GO" id="GO:0005737">
    <property type="term" value="C:cytoplasm"/>
    <property type="evidence" value="ECO:0007669"/>
    <property type="project" value="TreeGrafter"/>
</dbReference>
<evidence type="ECO:0000256" key="1">
    <source>
        <dbReference type="SAM" id="MobiDB-lite"/>
    </source>
</evidence>
<dbReference type="InterPro" id="IPR014001">
    <property type="entry name" value="Helicase_ATP-bd"/>
</dbReference>
<feature type="compositionally biased region" description="Basic and acidic residues" evidence="1">
    <location>
        <begin position="647"/>
        <end position="658"/>
    </location>
</feature>
<keyword evidence="3" id="KW-0067">ATP-binding</keyword>
<sequence length="1158" mass="132407">MQEHYREEHRWINSRGRGGSAQKRAIEAQQVPWRIGVQCQRLFSSGPGSSWFEVGFGGQASQAAPEEAAIIDRMNRAMEQQQRRFEMEDKEKIKAADARMDANAWLEHVGWATHLEGFDPEAMLRLTDPVSEHEHALQLIQDSLMRVMSRARAIATPAQVGSQALFEAQRKEVDKKPRRPFDNRMEDDTWARYTAVWTKLVCYIYRAEVMADEDRPGYRLSKRQSEPLDELGEIVEAYVDDPDTQPLDEDRVDRLVLRVVMALLDHRLAAGEYRSAIISGLAVMGIRKDGGWMDVLDYTPIYSAVIKIARAMVVYQSYVERQAEVARLKQVKMDEQQREGGSSDEREAQEEAEEEATSMFRIVRKKVQRFMTVTSGNARAEPTPMDWIYEARTYGMHIRFNTPAGGTIDWVGDRIKHRRVQFRMGELTEMLHSLKDEARGLLKTLAMVDDVSQLPQIPWSSFEDDHSEDRVGYSFLEDDRNHTWLEAGKNWGIRRITDSPGRRKIWFDHGREDGKPFQARAVQSYGQTVKELMERMFLLMHMVSGQPARATEILSIRYKNTMNGGVRNIFAHNGLMCFVTSYHKSFRATGQAKVIHRYLPREVSELLVWYLWLVLPFWQQVQGIVKDAGIRSPYLWPDEVVRKAEISETEQRERRQAETETGSGEIGVGSSSGGRDDDDDDDYGNMDTNIKFESWVEERNWTSDRVRRIIQRHSRRLLGTMLNISSWRQIAVAIARRYLNGAFKESTLDEDEDDDIEDSPVDLQAGHGTHVAGMVYAREMQQGLFSTATMRDKFRSVSRQWHRLLEFRDGDEFIDRAGGAWRRKREREPFETEQEHNQLQRFRRMQQVDIAGQLRQMLGPDAAFRGQQEAVIRAIMRGESPIVQITGTGGGKSMSFMLPAYCSHDSGGVTIVIVPLVSLRDDLHRRCAECQIETYVWDSRGGHQIAPIVFVTPESAVTKGFGEFVNRLQSRKVLDRVVVDECHAVLDSTSHFRPQLLELGRTLSGWGVQKVFLTATLPPDEVGRFFEVTGLSASRVRLFRSRTTRPNIGYRVVNVRPPPKRRDQRRQQQQQKRKGGNSDDNQIGEDEEAEDNHTVKIVSSRHHRQSRKGGKEGGGIVVQVQLAIKGGGGRPIHKREVVSPGGFGPGDGWPSPTVQNQL</sequence>
<dbReference type="InterPro" id="IPR011545">
    <property type="entry name" value="DEAD/DEAH_box_helicase_dom"/>
</dbReference>